<dbReference type="PROSITE" id="PS50041">
    <property type="entry name" value="C_TYPE_LECTIN_2"/>
    <property type="match status" value="1"/>
</dbReference>
<organism evidence="2 3">
    <name type="scientific">Meganyctiphanes norvegica</name>
    <name type="common">Northern krill</name>
    <name type="synonym">Thysanopoda norvegica</name>
    <dbReference type="NCBI Taxonomy" id="48144"/>
    <lineage>
        <taxon>Eukaryota</taxon>
        <taxon>Metazoa</taxon>
        <taxon>Ecdysozoa</taxon>
        <taxon>Arthropoda</taxon>
        <taxon>Crustacea</taxon>
        <taxon>Multicrustacea</taxon>
        <taxon>Malacostraca</taxon>
        <taxon>Eumalacostraca</taxon>
        <taxon>Eucarida</taxon>
        <taxon>Euphausiacea</taxon>
        <taxon>Euphausiidae</taxon>
        <taxon>Meganyctiphanes</taxon>
    </lineage>
</organism>
<dbReference type="SUPFAM" id="SSF56436">
    <property type="entry name" value="C-type lectin-like"/>
    <property type="match status" value="1"/>
</dbReference>
<dbReference type="InterPro" id="IPR050801">
    <property type="entry name" value="Ca-Dep_Lectins_ImmuneDev"/>
</dbReference>
<dbReference type="AlphaFoldDB" id="A0AAV2SBB2"/>
<dbReference type="EMBL" id="CAXKWB010051724">
    <property type="protein sequence ID" value="CAL4171646.1"/>
    <property type="molecule type" value="Genomic_DNA"/>
</dbReference>
<feature type="non-terminal residue" evidence="2">
    <location>
        <position position="1"/>
    </location>
</feature>
<protein>
    <recommendedName>
        <fullName evidence="1">C-type lectin domain-containing protein</fullName>
    </recommendedName>
</protein>
<sequence>ELKNFQRSSVIEIKKSVNRGIGGFVNVNGTYLMFSSEARTWAAAKDDCARFGSRLVVAPNMKWLLTYIQSDRNLRNNQYWVGASDQAPAAAGKFEWLDGTPVDSDLWSQGYPSDIDYDPYEIRPYPSVDVAHPGEVPHPGEKPLGIPKAPGSPGFTCVKLNPYANTYFGLIATHDTNCRGTETYHYICQELM</sequence>
<dbReference type="InterPro" id="IPR016187">
    <property type="entry name" value="CTDL_fold"/>
</dbReference>
<accession>A0AAV2SBB2</accession>
<name>A0AAV2SBB2_MEGNR</name>
<feature type="domain" description="C-type lectin" evidence="1">
    <location>
        <begin position="27"/>
        <end position="114"/>
    </location>
</feature>
<dbReference type="Pfam" id="PF00059">
    <property type="entry name" value="Lectin_C"/>
    <property type="match status" value="1"/>
</dbReference>
<dbReference type="InterPro" id="IPR001304">
    <property type="entry name" value="C-type_lectin-like"/>
</dbReference>
<dbReference type="Gene3D" id="3.10.100.10">
    <property type="entry name" value="Mannose-Binding Protein A, subunit A"/>
    <property type="match status" value="1"/>
</dbReference>
<dbReference type="PANTHER" id="PTHR22801">
    <property type="entry name" value="LITHOSTATHINE"/>
    <property type="match status" value="1"/>
</dbReference>
<evidence type="ECO:0000313" key="2">
    <source>
        <dbReference type="EMBL" id="CAL4171646.1"/>
    </source>
</evidence>
<gene>
    <name evidence="2" type="ORF">MNOR_LOCUS34181</name>
</gene>
<comment type="caution">
    <text evidence="2">The sequence shown here is derived from an EMBL/GenBank/DDBJ whole genome shotgun (WGS) entry which is preliminary data.</text>
</comment>
<proteinExistence type="predicted"/>
<keyword evidence="3" id="KW-1185">Reference proteome</keyword>
<dbReference type="SMART" id="SM00034">
    <property type="entry name" value="CLECT"/>
    <property type="match status" value="1"/>
</dbReference>
<evidence type="ECO:0000259" key="1">
    <source>
        <dbReference type="PROSITE" id="PS50041"/>
    </source>
</evidence>
<evidence type="ECO:0000313" key="3">
    <source>
        <dbReference type="Proteomes" id="UP001497623"/>
    </source>
</evidence>
<dbReference type="PANTHER" id="PTHR22801:SF63">
    <property type="entry name" value="C-TYPE LECTIN DOMAIN-CONTAINING PROTEIN"/>
    <property type="match status" value="1"/>
</dbReference>
<reference evidence="2 3" key="1">
    <citation type="submission" date="2024-05" db="EMBL/GenBank/DDBJ databases">
        <authorList>
            <person name="Wallberg A."/>
        </authorList>
    </citation>
    <scope>NUCLEOTIDE SEQUENCE [LARGE SCALE GENOMIC DNA]</scope>
</reference>
<dbReference type="InterPro" id="IPR016186">
    <property type="entry name" value="C-type_lectin-like/link_sf"/>
</dbReference>
<dbReference type="Proteomes" id="UP001497623">
    <property type="component" value="Unassembled WGS sequence"/>
</dbReference>
<dbReference type="CDD" id="cd00037">
    <property type="entry name" value="CLECT"/>
    <property type="match status" value="1"/>
</dbReference>